<gene>
    <name evidence="1" type="ORF">GJU40_14425</name>
</gene>
<dbReference type="Proteomes" id="UP000448867">
    <property type="component" value="Unassembled WGS sequence"/>
</dbReference>
<organism evidence="1 2">
    <name type="scientific">Metabacillus lacus</name>
    <dbReference type="NCBI Taxonomy" id="1983721"/>
    <lineage>
        <taxon>Bacteria</taxon>
        <taxon>Bacillati</taxon>
        <taxon>Bacillota</taxon>
        <taxon>Bacilli</taxon>
        <taxon>Bacillales</taxon>
        <taxon>Bacillaceae</taxon>
        <taxon>Metabacillus</taxon>
    </lineage>
</organism>
<sequence length="58" mass="6692">MKTAAVVQQEKALQRGELFSVELLRIYNGPSFYNPVKWSLPKDDLLNASANHILYREK</sequence>
<evidence type="ECO:0000313" key="1">
    <source>
        <dbReference type="EMBL" id="MRX73341.1"/>
    </source>
</evidence>
<dbReference type="EMBL" id="WKKI01000032">
    <property type="protein sequence ID" value="MRX73341.1"/>
    <property type="molecule type" value="Genomic_DNA"/>
</dbReference>
<name>A0A7X2LZE6_9BACI</name>
<reference evidence="1 2" key="1">
    <citation type="submission" date="2019-11" db="EMBL/GenBank/DDBJ databases">
        <title>Bacillus lacus genome.</title>
        <authorList>
            <person name="Allen C.J."/>
            <person name="Newman J.D."/>
        </authorList>
    </citation>
    <scope>NUCLEOTIDE SEQUENCE [LARGE SCALE GENOMIC DNA]</scope>
    <source>
        <strain evidence="1 2">KCTC 33946</strain>
    </source>
</reference>
<protein>
    <submittedName>
        <fullName evidence="1">Uncharacterized protein</fullName>
    </submittedName>
</protein>
<dbReference type="RefSeq" id="WP_154308809.1">
    <property type="nucleotide sequence ID" value="NZ_WKKI01000032.1"/>
</dbReference>
<dbReference type="AlphaFoldDB" id="A0A7X2LZE6"/>
<proteinExistence type="predicted"/>
<keyword evidence="2" id="KW-1185">Reference proteome</keyword>
<evidence type="ECO:0000313" key="2">
    <source>
        <dbReference type="Proteomes" id="UP000448867"/>
    </source>
</evidence>
<comment type="caution">
    <text evidence="1">The sequence shown here is derived from an EMBL/GenBank/DDBJ whole genome shotgun (WGS) entry which is preliminary data.</text>
</comment>
<accession>A0A7X2LZE6</accession>